<sequence>MARRKKSSPLEDLMALVALLPWWGGVTLALVAYLGLHQVARQPVPVPTDPAQMGALLQHSLWRALANAGQYVVPIICLVGAGASALRRRQRRALVENVSANPTADTLDGMDWQTFELLVGEIFRRQGFQVVETGGGGPDGGVDLVLRREGETHLVQCKQWRAYRVGVNVVRELYGVMAARGAASGYVVTSGRFTDEARAFAEGRHIRLLDGPRLLGLIRQVRPAAAPAATAPVTPPAAPPRPARPVAQAAAPAAPTSAASTAPPACPACGQTMVRRVAKRGANAGQAFWGCTGYPGCRGTLPLR</sequence>
<dbReference type="InterPro" id="IPR011856">
    <property type="entry name" value="tRNA_endonuc-like_dom_sf"/>
</dbReference>
<feature type="domain" description="Restriction endonuclease type IV Mrr" evidence="4">
    <location>
        <begin position="107"/>
        <end position="217"/>
    </location>
</feature>
<feature type="compositionally biased region" description="Low complexity" evidence="1">
    <location>
        <begin position="244"/>
        <end position="265"/>
    </location>
</feature>
<dbReference type="Proteomes" id="UP001204851">
    <property type="component" value="Unassembled WGS sequence"/>
</dbReference>
<keyword evidence="2" id="KW-1133">Transmembrane helix</keyword>
<dbReference type="InterPro" id="IPR011335">
    <property type="entry name" value="Restrct_endonuc-II-like"/>
</dbReference>
<dbReference type="SUPFAM" id="SSF52980">
    <property type="entry name" value="Restriction endonuclease-like"/>
    <property type="match status" value="1"/>
</dbReference>
<dbReference type="InterPro" id="IPR013498">
    <property type="entry name" value="Topo_IA_Znf"/>
</dbReference>
<reference evidence="5 6" key="1">
    <citation type="submission" date="2022-06" db="EMBL/GenBank/DDBJ databases">
        <title>Ideonella sp. NS12-5 Genome sequencing and assembly.</title>
        <authorList>
            <person name="Jung Y."/>
        </authorList>
    </citation>
    <scope>NUCLEOTIDE SEQUENCE [LARGE SCALE GENOMIC DNA]</scope>
    <source>
        <strain evidence="5 6">NS12-5</strain>
    </source>
</reference>
<keyword evidence="2" id="KW-0472">Membrane</keyword>
<dbReference type="SUPFAM" id="SSF57783">
    <property type="entry name" value="Zinc beta-ribbon"/>
    <property type="match status" value="1"/>
</dbReference>
<dbReference type="PANTHER" id="PTHR30015:SF7">
    <property type="entry name" value="TYPE IV METHYL-DIRECTED RESTRICTION ENZYME ECOKMRR"/>
    <property type="match status" value="1"/>
</dbReference>
<keyword evidence="5" id="KW-0378">Hydrolase</keyword>
<name>A0ABT1BQK2_9BURK</name>
<dbReference type="Gene3D" id="3.30.65.10">
    <property type="entry name" value="Bacterial Topoisomerase I, domain 1"/>
    <property type="match status" value="1"/>
</dbReference>
<dbReference type="Pfam" id="PF04471">
    <property type="entry name" value="Mrr_cat"/>
    <property type="match status" value="1"/>
</dbReference>
<feature type="transmembrane region" description="Helical" evidence="2">
    <location>
        <begin position="12"/>
        <end position="36"/>
    </location>
</feature>
<evidence type="ECO:0000256" key="1">
    <source>
        <dbReference type="SAM" id="MobiDB-lite"/>
    </source>
</evidence>
<keyword evidence="6" id="KW-1185">Reference proteome</keyword>
<protein>
    <submittedName>
        <fullName evidence="5">Restriction endonuclease</fullName>
        <ecNumber evidence="5">3.1.21.-</ecNumber>
    </submittedName>
</protein>
<dbReference type="Pfam" id="PF01396">
    <property type="entry name" value="Zn_ribbon_Top1"/>
    <property type="match status" value="1"/>
</dbReference>
<dbReference type="Gene3D" id="3.40.1350.10">
    <property type="match status" value="1"/>
</dbReference>
<feature type="domain" description="DNA topoisomerase type IA zn finger" evidence="3">
    <location>
        <begin position="266"/>
        <end position="303"/>
    </location>
</feature>
<gene>
    <name evidence="5" type="ORF">M0L44_13990</name>
</gene>
<comment type="caution">
    <text evidence="5">The sequence shown here is derived from an EMBL/GenBank/DDBJ whole genome shotgun (WGS) entry which is preliminary data.</text>
</comment>
<dbReference type="GO" id="GO:0004519">
    <property type="term" value="F:endonuclease activity"/>
    <property type="evidence" value="ECO:0007669"/>
    <property type="project" value="UniProtKB-KW"/>
</dbReference>
<evidence type="ECO:0000259" key="3">
    <source>
        <dbReference type="Pfam" id="PF01396"/>
    </source>
</evidence>
<proteinExistence type="predicted"/>
<dbReference type="EMBL" id="JAMXMC010000007">
    <property type="protein sequence ID" value="MCO5977816.1"/>
    <property type="molecule type" value="Genomic_DNA"/>
</dbReference>
<accession>A0ABT1BQK2</accession>
<dbReference type="RefSeq" id="WP_252770342.1">
    <property type="nucleotide sequence ID" value="NZ_JAMXMC010000007.1"/>
</dbReference>
<evidence type="ECO:0000313" key="6">
    <source>
        <dbReference type="Proteomes" id="UP001204851"/>
    </source>
</evidence>
<dbReference type="PANTHER" id="PTHR30015">
    <property type="entry name" value="MRR RESTRICTION SYSTEM PROTEIN"/>
    <property type="match status" value="1"/>
</dbReference>
<dbReference type="GO" id="GO:0016787">
    <property type="term" value="F:hydrolase activity"/>
    <property type="evidence" value="ECO:0007669"/>
    <property type="project" value="UniProtKB-KW"/>
</dbReference>
<organism evidence="5 6">
    <name type="scientific">Ideonella oryzae</name>
    <dbReference type="NCBI Taxonomy" id="2937441"/>
    <lineage>
        <taxon>Bacteria</taxon>
        <taxon>Pseudomonadati</taxon>
        <taxon>Pseudomonadota</taxon>
        <taxon>Betaproteobacteria</taxon>
        <taxon>Burkholderiales</taxon>
        <taxon>Sphaerotilaceae</taxon>
        <taxon>Ideonella</taxon>
    </lineage>
</organism>
<feature type="transmembrane region" description="Helical" evidence="2">
    <location>
        <begin position="68"/>
        <end position="86"/>
    </location>
</feature>
<evidence type="ECO:0000313" key="5">
    <source>
        <dbReference type="EMBL" id="MCO5977816.1"/>
    </source>
</evidence>
<evidence type="ECO:0000256" key="2">
    <source>
        <dbReference type="SAM" id="Phobius"/>
    </source>
</evidence>
<dbReference type="InterPro" id="IPR052906">
    <property type="entry name" value="Type_IV_Methyl-Rstrct_Enzyme"/>
</dbReference>
<feature type="compositionally biased region" description="Pro residues" evidence="1">
    <location>
        <begin position="233"/>
        <end position="243"/>
    </location>
</feature>
<keyword evidence="2" id="KW-0812">Transmembrane</keyword>
<dbReference type="EC" id="3.1.21.-" evidence="5"/>
<evidence type="ECO:0000259" key="4">
    <source>
        <dbReference type="Pfam" id="PF04471"/>
    </source>
</evidence>
<dbReference type="InterPro" id="IPR007560">
    <property type="entry name" value="Restrct_endonuc_IV_Mrr"/>
</dbReference>
<keyword evidence="5" id="KW-0540">Nuclease</keyword>
<keyword evidence="5" id="KW-0255">Endonuclease</keyword>
<feature type="region of interest" description="Disordered" evidence="1">
    <location>
        <begin position="228"/>
        <end position="265"/>
    </location>
</feature>